<gene>
    <name evidence="5" type="ORF">L227DRAFT_504466</name>
</gene>
<dbReference type="InterPro" id="IPR051419">
    <property type="entry name" value="Lys/N-term_MeTrsfase_sf"/>
</dbReference>
<dbReference type="GO" id="GO:0032259">
    <property type="term" value="P:methylation"/>
    <property type="evidence" value="ECO:0007669"/>
    <property type="project" value="UniProtKB-KW"/>
</dbReference>
<evidence type="ECO:0000256" key="1">
    <source>
        <dbReference type="ARBA" id="ARBA00008361"/>
    </source>
</evidence>
<keyword evidence="3 5" id="KW-0808">Transferase</keyword>
<dbReference type="SUPFAM" id="SSF53335">
    <property type="entry name" value="S-adenosyl-L-methionine-dependent methyltransferases"/>
    <property type="match status" value="1"/>
</dbReference>
<evidence type="ECO:0000313" key="5">
    <source>
        <dbReference type="EMBL" id="RPD59081.1"/>
    </source>
</evidence>
<proteinExistence type="inferred from homology"/>
<dbReference type="AlphaFoldDB" id="A0A5C2S5Y2"/>
<evidence type="ECO:0000259" key="4">
    <source>
        <dbReference type="Pfam" id="PF13847"/>
    </source>
</evidence>
<dbReference type="STRING" id="1328759.A0A5C2S5Y2"/>
<dbReference type="PANTHER" id="PTHR12176">
    <property type="entry name" value="SAM-DEPENDENT METHYLTRANSFERASE SUPERFAMILY PROTEIN"/>
    <property type="match status" value="1"/>
</dbReference>
<evidence type="ECO:0000256" key="2">
    <source>
        <dbReference type="ARBA" id="ARBA00022603"/>
    </source>
</evidence>
<feature type="domain" description="Methyltransferase" evidence="4">
    <location>
        <begin position="49"/>
        <end position="181"/>
    </location>
</feature>
<dbReference type="CDD" id="cd02440">
    <property type="entry name" value="AdoMet_MTases"/>
    <property type="match status" value="1"/>
</dbReference>
<dbReference type="GO" id="GO:0008168">
    <property type="term" value="F:methyltransferase activity"/>
    <property type="evidence" value="ECO:0007669"/>
    <property type="project" value="UniProtKB-KW"/>
</dbReference>
<dbReference type="Proteomes" id="UP000313359">
    <property type="component" value="Unassembled WGS sequence"/>
</dbReference>
<organism evidence="5 6">
    <name type="scientific">Lentinus tigrinus ALCF2SS1-6</name>
    <dbReference type="NCBI Taxonomy" id="1328759"/>
    <lineage>
        <taxon>Eukaryota</taxon>
        <taxon>Fungi</taxon>
        <taxon>Dikarya</taxon>
        <taxon>Basidiomycota</taxon>
        <taxon>Agaricomycotina</taxon>
        <taxon>Agaricomycetes</taxon>
        <taxon>Polyporales</taxon>
        <taxon>Polyporaceae</taxon>
        <taxon>Lentinus</taxon>
    </lineage>
</organism>
<reference evidence="5" key="1">
    <citation type="journal article" date="2018" name="Genome Biol. Evol.">
        <title>Genomics and development of Lentinus tigrinus, a white-rot wood-decaying mushroom with dimorphic fruiting bodies.</title>
        <authorList>
            <person name="Wu B."/>
            <person name="Xu Z."/>
            <person name="Knudson A."/>
            <person name="Carlson A."/>
            <person name="Chen N."/>
            <person name="Kovaka S."/>
            <person name="LaButti K."/>
            <person name="Lipzen A."/>
            <person name="Pennachio C."/>
            <person name="Riley R."/>
            <person name="Schakwitz W."/>
            <person name="Umezawa K."/>
            <person name="Ohm R.A."/>
            <person name="Grigoriev I.V."/>
            <person name="Nagy L.G."/>
            <person name="Gibbons J."/>
            <person name="Hibbett D."/>
        </authorList>
    </citation>
    <scope>NUCLEOTIDE SEQUENCE [LARGE SCALE GENOMIC DNA]</scope>
    <source>
        <strain evidence="5">ALCF2SS1-6</strain>
    </source>
</reference>
<sequence length="216" mass="25651">MESLPEKNEEYGTKEYWDRRYTQESEDFSFDWFKSYRDVADIMRELIPDKSSRILMLGCGNSTLSQDMYDDGYKNIVNIDYSGILIEKMRHKHGETAPEMEWHEMDIRDLKFETDSFDVAIDKGTTEDIHRRVFPGTMDAMMTAKADVWDPPEDVVQNCNREVDEVLRVLRPGGIFIYLTFGQPHFRRRYLDRPNTTLEIRKLGEAFHYYLYIVRA</sequence>
<accession>A0A5C2S5Y2</accession>
<dbReference type="PANTHER" id="PTHR12176:SF80">
    <property type="entry name" value="EEF1A LYSINE METHYLTRANSFERASE 4"/>
    <property type="match status" value="1"/>
</dbReference>
<dbReference type="InterPro" id="IPR025714">
    <property type="entry name" value="Methyltranfer_dom"/>
</dbReference>
<name>A0A5C2S5Y2_9APHY</name>
<evidence type="ECO:0000313" key="6">
    <source>
        <dbReference type="Proteomes" id="UP000313359"/>
    </source>
</evidence>
<dbReference type="EMBL" id="ML122272">
    <property type="protein sequence ID" value="RPD59081.1"/>
    <property type="molecule type" value="Genomic_DNA"/>
</dbReference>
<comment type="similarity">
    <text evidence="1">Belongs to the methyltransferase superfamily.</text>
</comment>
<keyword evidence="6" id="KW-1185">Reference proteome</keyword>
<dbReference type="OrthoDB" id="411785at2759"/>
<protein>
    <submittedName>
        <fullName evidence="5">S-adenosyl-L-methionine-dependent methyltransferase</fullName>
    </submittedName>
</protein>
<dbReference type="Pfam" id="PF13847">
    <property type="entry name" value="Methyltransf_31"/>
    <property type="match status" value="1"/>
</dbReference>
<dbReference type="Gene3D" id="3.40.50.150">
    <property type="entry name" value="Vaccinia Virus protein VP39"/>
    <property type="match status" value="1"/>
</dbReference>
<evidence type="ECO:0000256" key="3">
    <source>
        <dbReference type="ARBA" id="ARBA00022679"/>
    </source>
</evidence>
<keyword evidence="2 5" id="KW-0489">Methyltransferase</keyword>
<dbReference type="InterPro" id="IPR029063">
    <property type="entry name" value="SAM-dependent_MTases_sf"/>
</dbReference>